<dbReference type="InterPro" id="IPR004333">
    <property type="entry name" value="SBP_dom"/>
</dbReference>
<keyword evidence="5" id="KW-0805">Transcription regulation</keyword>
<evidence type="ECO:0000256" key="2">
    <source>
        <dbReference type="ARBA" id="ARBA00022723"/>
    </source>
</evidence>
<reference evidence="12" key="1">
    <citation type="submission" date="2017-01" db="EMBL/GenBank/DDBJ databases">
        <title>Transcriptomes of bamboos.</title>
        <authorList>
            <person name="Lin C.-S."/>
            <person name="Yue J.-J."/>
            <person name="Hsiao H.-W."/>
            <person name="Yang L.-H."/>
            <person name="Gu X.-P."/>
            <person name="Shih M.-C."/>
        </authorList>
    </citation>
    <scope>NUCLEOTIDE SEQUENCE</scope>
    <source>
        <strain evidence="12">PhSPL19</strain>
    </source>
</reference>
<evidence type="ECO:0000256" key="4">
    <source>
        <dbReference type="ARBA" id="ARBA00022833"/>
    </source>
</evidence>
<proteinExistence type="evidence at transcript level"/>
<evidence type="ECO:0000256" key="10">
    <source>
        <dbReference type="SAM" id="MobiDB-lite"/>
    </source>
</evidence>
<evidence type="ECO:0000256" key="1">
    <source>
        <dbReference type="ARBA" id="ARBA00004123"/>
    </source>
</evidence>
<organism evidence="12">
    <name type="scientific">Phyllostachys edulis</name>
    <name type="common">Tortoise shell bamboo</name>
    <name type="synonym">Bambusa edulis</name>
    <dbReference type="NCBI Taxonomy" id="38705"/>
    <lineage>
        <taxon>Eukaryota</taxon>
        <taxon>Viridiplantae</taxon>
        <taxon>Streptophyta</taxon>
        <taxon>Embryophyta</taxon>
        <taxon>Tracheophyta</taxon>
        <taxon>Spermatophyta</taxon>
        <taxon>Magnoliopsida</taxon>
        <taxon>Liliopsida</taxon>
        <taxon>Poales</taxon>
        <taxon>Poaceae</taxon>
        <taxon>BOP clade</taxon>
        <taxon>Bambusoideae</taxon>
        <taxon>Arundinarodae</taxon>
        <taxon>Arundinarieae</taxon>
        <taxon>Arundinariinae</taxon>
        <taxon>Phyllostachys</taxon>
    </lineage>
</organism>
<dbReference type="InterPro" id="IPR044817">
    <property type="entry name" value="SBP-like"/>
</dbReference>
<dbReference type="Pfam" id="PF03110">
    <property type="entry name" value="SBP"/>
    <property type="match status" value="1"/>
</dbReference>
<dbReference type="GO" id="GO:0003677">
    <property type="term" value="F:DNA binding"/>
    <property type="evidence" value="ECO:0007669"/>
    <property type="project" value="UniProtKB-KW"/>
</dbReference>
<evidence type="ECO:0000256" key="5">
    <source>
        <dbReference type="ARBA" id="ARBA00023015"/>
    </source>
</evidence>
<dbReference type="SUPFAM" id="SSF103612">
    <property type="entry name" value="SBT domain"/>
    <property type="match status" value="1"/>
</dbReference>
<keyword evidence="4" id="KW-0862">Zinc</keyword>
<dbReference type="GO" id="GO:0005634">
    <property type="term" value="C:nucleus"/>
    <property type="evidence" value="ECO:0007669"/>
    <property type="project" value="UniProtKB-SubCell"/>
</dbReference>
<keyword evidence="6" id="KW-0238">DNA-binding</keyword>
<evidence type="ECO:0000313" key="12">
    <source>
        <dbReference type="EMBL" id="AQQ11864.1"/>
    </source>
</evidence>
<keyword evidence="7" id="KW-0804">Transcription</keyword>
<dbReference type="Gene3D" id="4.10.1100.10">
    <property type="entry name" value="Transcription factor, SBP-box domain"/>
    <property type="match status" value="1"/>
</dbReference>
<feature type="region of interest" description="Disordered" evidence="10">
    <location>
        <begin position="56"/>
        <end position="77"/>
    </location>
</feature>
<keyword evidence="3 9" id="KW-0863">Zinc-finger</keyword>
<feature type="domain" description="SBP-type" evidence="11">
    <location>
        <begin position="76"/>
        <end position="153"/>
    </location>
</feature>
<accession>A0A3S6H5I4</accession>
<evidence type="ECO:0000256" key="6">
    <source>
        <dbReference type="ARBA" id="ARBA00023125"/>
    </source>
</evidence>
<protein>
    <submittedName>
        <fullName evidence="12">Squamosa-promoter binding protein-like protein</fullName>
    </submittedName>
</protein>
<evidence type="ECO:0000256" key="7">
    <source>
        <dbReference type="ARBA" id="ARBA00023163"/>
    </source>
</evidence>
<feature type="region of interest" description="Disordered" evidence="10">
    <location>
        <begin position="10"/>
        <end position="38"/>
    </location>
</feature>
<dbReference type="InterPro" id="IPR036893">
    <property type="entry name" value="SBP_sf"/>
</dbReference>
<dbReference type="PROSITE" id="PS51141">
    <property type="entry name" value="ZF_SBP"/>
    <property type="match status" value="1"/>
</dbReference>
<comment type="subcellular location">
    <subcellularLocation>
        <location evidence="1">Nucleus</location>
    </subcellularLocation>
</comment>
<name>A0A3S6H5I4_PHYED</name>
<dbReference type="PANTHER" id="PTHR31251">
    <property type="entry name" value="SQUAMOSA PROMOTER-BINDING-LIKE PROTEIN 4"/>
    <property type="match status" value="1"/>
</dbReference>
<dbReference type="PANTHER" id="PTHR31251:SF186">
    <property type="entry name" value="SQUAMOSA PROMOTER-BINDING-LIKE PROTEIN 19-RELATED"/>
    <property type="match status" value="1"/>
</dbReference>
<dbReference type="EMBL" id="KY444722">
    <property type="protein sequence ID" value="AQQ11864.1"/>
    <property type="molecule type" value="mRNA"/>
</dbReference>
<sequence>MAGMDWAAASKAPSWGTTAAAADSGPTMLSFAGPSSSSSSAAAAELQDFSVGIAQRARPAPATARRARAPGGGGGAEACSVDGCRSDLSRCREYHRRHKVCEGHSKTPVVVVGGQEQRFCQQCSRFHMLAEFDEGKRSCRKRLDGHNRRRRKPQHDAMNPMSFFPYHQVNQFSVHRQTFPIADQNADSFMHPLDRQPPFSISFSGTFKTPKHFPFLQDGSSILSTARPALLQPFSSAADGTTTSTCNGLPGTLDPECALSLLSSSLHPSPAGIPSATVPTQFASSLARIAVASQAATTAFAPDGAGGGDHVLVPGAMFEDPSQVLPFSWQV</sequence>
<dbReference type="FunFam" id="4.10.1100.10:FF:000001">
    <property type="entry name" value="Squamosa promoter-binding-like protein 14"/>
    <property type="match status" value="1"/>
</dbReference>
<dbReference type="AlphaFoldDB" id="A0A3S6H5I4"/>
<evidence type="ECO:0000256" key="9">
    <source>
        <dbReference type="PROSITE-ProRule" id="PRU00470"/>
    </source>
</evidence>
<dbReference type="GO" id="GO:0008270">
    <property type="term" value="F:zinc ion binding"/>
    <property type="evidence" value="ECO:0007669"/>
    <property type="project" value="UniProtKB-KW"/>
</dbReference>
<keyword evidence="8" id="KW-0539">Nucleus</keyword>
<evidence type="ECO:0000256" key="8">
    <source>
        <dbReference type="ARBA" id="ARBA00023242"/>
    </source>
</evidence>
<evidence type="ECO:0000259" key="11">
    <source>
        <dbReference type="PROSITE" id="PS51141"/>
    </source>
</evidence>
<evidence type="ECO:0000256" key="3">
    <source>
        <dbReference type="ARBA" id="ARBA00022771"/>
    </source>
</evidence>
<keyword evidence="2" id="KW-0479">Metal-binding</keyword>